<sequence length="30" mass="3710">MRYNNIKKGGDRQRQGSERRQYGRHDRFTV</sequence>
<feature type="compositionally biased region" description="Basic and acidic residues" evidence="1">
    <location>
        <begin position="8"/>
        <end position="30"/>
    </location>
</feature>
<evidence type="ECO:0000313" key="2">
    <source>
        <dbReference type="EMBL" id="DAD67819.1"/>
    </source>
</evidence>
<name>A0A8S5LD82_9CAUD</name>
<proteinExistence type="predicted"/>
<organism evidence="2">
    <name type="scientific">Siphoviridae sp. ctMS01</name>
    <dbReference type="NCBI Taxonomy" id="2823574"/>
    <lineage>
        <taxon>Viruses</taxon>
        <taxon>Duplodnaviria</taxon>
        <taxon>Heunggongvirae</taxon>
        <taxon>Uroviricota</taxon>
        <taxon>Caudoviricetes</taxon>
    </lineage>
</organism>
<feature type="region of interest" description="Disordered" evidence="1">
    <location>
        <begin position="1"/>
        <end position="30"/>
    </location>
</feature>
<protein>
    <submittedName>
        <fullName evidence="2">Uncharacterized protein</fullName>
    </submittedName>
</protein>
<dbReference type="EMBL" id="BK014687">
    <property type="protein sequence ID" value="DAD67819.1"/>
    <property type="molecule type" value="Genomic_DNA"/>
</dbReference>
<accession>A0A8S5LD82</accession>
<evidence type="ECO:0000256" key="1">
    <source>
        <dbReference type="SAM" id="MobiDB-lite"/>
    </source>
</evidence>
<reference evidence="2" key="1">
    <citation type="journal article" date="2021" name="Proc. Natl. Acad. Sci. U.S.A.">
        <title>A Catalog of Tens of Thousands of Viruses from Human Metagenomes Reveals Hidden Associations with Chronic Diseases.</title>
        <authorList>
            <person name="Tisza M.J."/>
            <person name="Buck C.B."/>
        </authorList>
    </citation>
    <scope>NUCLEOTIDE SEQUENCE</scope>
    <source>
        <strain evidence="2">CtMS01</strain>
    </source>
</reference>